<dbReference type="InterPro" id="IPR021359">
    <property type="entry name" value="DUF2812"/>
</dbReference>
<sequence length="204" mass="23863">MRRFKLFLDFEKEARWLNEMASEGYDLVGKSFGYRFRKSKPDNANIKIDYRLFKKQADFVDYYTLFEDSGWEHLAGTKSSGAQYFKKVSKDADEDIFSDIDSKAGRYKRLSQMYLSLAISYLPILVALVTTKAIHVEAFFNPKQLYFTPGLWDKAGADFWGAFLFETPFAFFRGFAWTAFPIMIALCLIFSYKAEQRYQKIKKS</sequence>
<dbReference type="Pfam" id="PF11193">
    <property type="entry name" value="DUF2812"/>
    <property type="match status" value="1"/>
</dbReference>
<dbReference type="EMBL" id="CP126114">
    <property type="protein sequence ID" value="WHY87245.1"/>
    <property type="molecule type" value="Genomic_DNA"/>
</dbReference>
<dbReference type="AlphaFoldDB" id="A0AA95MPK7"/>
<organism evidence="2 3">
    <name type="scientific">Neobacillus novalis</name>
    <dbReference type="NCBI Taxonomy" id="220687"/>
    <lineage>
        <taxon>Bacteria</taxon>
        <taxon>Bacillati</taxon>
        <taxon>Bacillota</taxon>
        <taxon>Bacilli</taxon>
        <taxon>Bacillales</taxon>
        <taxon>Bacillaceae</taxon>
        <taxon>Neobacillus</taxon>
    </lineage>
</organism>
<accession>A0AA95MPK7</accession>
<feature type="transmembrane region" description="Helical" evidence="1">
    <location>
        <begin position="170"/>
        <end position="192"/>
    </location>
</feature>
<keyword evidence="3" id="KW-1185">Reference proteome</keyword>
<keyword evidence="1" id="KW-0472">Membrane</keyword>
<proteinExistence type="predicted"/>
<protein>
    <submittedName>
        <fullName evidence="2">DUF2812 domain-containing protein</fullName>
    </submittedName>
</protein>
<feature type="transmembrane region" description="Helical" evidence="1">
    <location>
        <begin position="113"/>
        <end position="134"/>
    </location>
</feature>
<keyword evidence="1" id="KW-1133">Transmembrane helix</keyword>
<evidence type="ECO:0000313" key="2">
    <source>
        <dbReference type="EMBL" id="WHY87245.1"/>
    </source>
</evidence>
<evidence type="ECO:0000256" key="1">
    <source>
        <dbReference type="SAM" id="Phobius"/>
    </source>
</evidence>
<dbReference type="KEGG" id="nnv:QNH39_05135"/>
<dbReference type="Proteomes" id="UP001178288">
    <property type="component" value="Chromosome"/>
</dbReference>
<keyword evidence="1" id="KW-0812">Transmembrane</keyword>
<reference evidence="2" key="1">
    <citation type="submission" date="2023-05" db="EMBL/GenBank/DDBJ databases">
        <title>Comparative genomics of Bacillaceae isolates and their secondary metabolite potential.</title>
        <authorList>
            <person name="Song L."/>
            <person name="Nielsen L.J."/>
            <person name="Mohite O."/>
            <person name="Xu X."/>
            <person name="Weber T."/>
            <person name="Kovacs A.T."/>
        </authorList>
    </citation>
    <scope>NUCLEOTIDE SEQUENCE</scope>
    <source>
        <strain evidence="2">XLM17</strain>
    </source>
</reference>
<evidence type="ECO:0000313" key="3">
    <source>
        <dbReference type="Proteomes" id="UP001178288"/>
    </source>
</evidence>
<name>A0AA95MPK7_9BACI</name>
<dbReference type="RefSeq" id="WP_066083237.1">
    <property type="nucleotide sequence ID" value="NZ_CP126114.1"/>
</dbReference>
<gene>
    <name evidence="2" type="ORF">QNH39_05135</name>
</gene>